<dbReference type="RefSeq" id="WP_152359937.1">
    <property type="nucleotide sequence ID" value="NZ_WHJE01000253.1"/>
</dbReference>
<dbReference type="AlphaFoldDB" id="A0A7J5UIE0"/>
<dbReference type="InterPro" id="IPR029052">
    <property type="entry name" value="Metallo-depent_PP-like"/>
</dbReference>
<reference evidence="3 4" key="1">
    <citation type="submission" date="2019-10" db="EMBL/GenBank/DDBJ databases">
        <title>Georgenia wutianyii sp. nov. and Georgenia yuyongxinii sp. nov. isolated from plateau pika (Ochotona curzoniae) in the Qinghai-Tibet plateau of China.</title>
        <authorList>
            <person name="Tian Z."/>
        </authorList>
    </citation>
    <scope>NUCLEOTIDE SEQUENCE [LARGE SCALE GENOMIC DNA]</scope>
    <source>
        <strain evidence="3 4">DSM 21501</strain>
    </source>
</reference>
<keyword evidence="4" id="KW-1185">Reference proteome</keyword>
<comment type="caution">
    <text evidence="3">The sequence shown here is derived from an EMBL/GenBank/DDBJ whole genome shotgun (WGS) entry which is preliminary data.</text>
</comment>
<feature type="non-terminal residue" evidence="3">
    <location>
        <position position="1"/>
    </location>
</feature>
<name>A0A7J5UIE0_9MICO</name>
<proteinExistence type="predicted"/>
<dbReference type="OrthoDB" id="9804511at2"/>
<protein>
    <submittedName>
        <fullName evidence="3">Metallophosphoesterase</fullName>
    </submittedName>
</protein>
<dbReference type="Proteomes" id="UP000451860">
    <property type="component" value="Unassembled WGS sequence"/>
</dbReference>
<dbReference type="InterPro" id="IPR039331">
    <property type="entry name" value="PAPs-like"/>
</dbReference>
<evidence type="ECO:0000313" key="3">
    <source>
        <dbReference type="EMBL" id="KAE8762138.1"/>
    </source>
</evidence>
<dbReference type="Gene3D" id="3.60.21.10">
    <property type="match status" value="1"/>
</dbReference>
<feature type="domain" description="Calcineurin-like phosphoesterase" evidence="2">
    <location>
        <begin position="19"/>
        <end position="198"/>
    </location>
</feature>
<dbReference type="EMBL" id="WHJE01000253">
    <property type="protein sequence ID" value="KAE8762138.1"/>
    <property type="molecule type" value="Genomic_DNA"/>
</dbReference>
<dbReference type="Pfam" id="PF00149">
    <property type="entry name" value="Metallophos"/>
    <property type="match status" value="1"/>
</dbReference>
<sequence>PAAAPAPAGSAAAARPLARLAVAGDTGTGSDQERAVAAEMARRGGDDPYAALVLLGDLVYDVGDPALVDRVVTRPYAPVLGTGAVLVPVLGNHDEVSGEQGRILRALGRDHPWYVQQVGPVRLVVLDSNRVDDPAQTRWLEQTLAADVPAGTWTLVAMHHPAYSAGVHGSDARVRAAWAPLFARHHVPLVLAGHDHDYERTAPQDGVTYVVSGGGAKTRPVGREPFTAVSAARLHYLDLAVYADRLVGTAITPDGQVLDRFTLTR</sequence>
<dbReference type="GO" id="GO:0003993">
    <property type="term" value="F:acid phosphatase activity"/>
    <property type="evidence" value="ECO:0007669"/>
    <property type="project" value="InterPro"/>
</dbReference>
<evidence type="ECO:0000256" key="1">
    <source>
        <dbReference type="ARBA" id="ARBA00022729"/>
    </source>
</evidence>
<gene>
    <name evidence="3" type="ORF">GB883_20920</name>
</gene>
<organism evidence="3 4">
    <name type="scientific">Georgenia thermotolerans</name>
    <dbReference type="NCBI Taxonomy" id="527326"/>
    <lineage>
        <taxon>Bacteria</taxon>
        <taxon>Bacillati</taxon>
        <taxon>Actinomycetota</taxon>
        <taxon>Actinomycetes</taxon>
        <taxon>Micrococcales</taxon>
        <taxon>Bogoriellaceae</taxon>
        <taxon>Georgenia</taxon>
    </lineage>
</organism>
<keyword evidence="1" id="KW-0732">Signal</keyword>
<accession>A0A7J5UIE0</accession>
<evidence type="ECO:0000313" key="4">
    <source>
        <dbReference type="Proteomes" id="UP000451860"/>
    </source>
</evidence>
<evidence type="ECO:0000259" key="2">
    <source>
        <dbReference type="Pfam" id="PF00149"/>
    </source>
</evidence>
<dbReference type="SUPFAM" id="SSF56300">
    <property type="entry name" value="Metallo-dependent phosphatases"/>
    <property type="match status" value="1"/>
</dbReference>
<dbReference type="InterPro" id="IPR004843">
    <property type="entry name" value="Calcineurin-like_PHP"/>
</dbReference>
<dbReference type="PANTHER" id="PTHR22953:SF153">
    <property type="entry name" value="PURPLE ACID PHOSPHATASE"/>
    <property type="match status" value="1"/>
</dbReference>
<dbReference type="PANTHER" id="PTHR22953">
    <property type="entry name" value="ACID PHOSPHATASE RELATED"/>
    <property type="match status" value="1"/>
</dbReference>